<organism evidence="1 2">
    <name type="scientific">Henriciella mobilis</name>
    <dbReference type="NCBI Taxonomy" id="2305467"/>
    <lineage>
        <taxon>Bacteria</taxon>
        <taxon>Pseudomonadati</taxon>
        <taxon>Pseudomonadota</taxon>
        <taxon>Alphaproteobacteria</taxon>
        <taxon>Hyphomonadales</taxon>
        <taxon>Hyphomonadaceae</taxon>
        <taxon>Henriciella</taxon>
    </lineage>
</organism>
<dbReference type="Pfam" id="PF07370">
    <property type="entry name" value="DUF1489"/>
    <property type="match status" value="1"/>
</dbReference>
<evidence type="ECO:0000313" key="1">
    <source>
        <dbReference type="EMBL" id="RIJ27127.1"/>
    </source>
</evidence>
<dbReference type="EMBL" id="QWFX01000014">
    <property type="protein sequence ID" value="RIJ27127.1"/>
    <property type="molecule type" value="Genomic_DNA"/>
</dbReference>
<dbReference type="OrthoDB" id="9798292at2"/>
<evidence type="ECO:0000313" key="2">
    <source>
        <dbReference type="Proteomes" id="UP000266385"/>
    </source>
</evidence>
<sequence length="138" mass="15729">MTLHMVKLCVGADDVGDLEAWQRRLMTRHPAPLHHTRMVPKQIDELLDGGSIYWVIKGVIQVRQAFTDIRVIDDRNGQRACELVFEPELVAVEPMPKRPFQGWRYLKPKDAPADLKAGRGGDDIPPDLHAKLKEAMVW</sequence>
<dbReference type="InterPro" id="IPR008320">
    <property type="entry name" value="UCP032025"/>
</dbReference>
<dbReference type="RefSeq" id="WP_119377241.1">
    <property type="nucleotide sequence ID" value="NZ_QWFX01000014.1"/>
</dbReference>
<proteinExistence type="predicted"/>
<gene>
    <name evidence="1" type="ORF">D1223_14950</name>
</gene>
<keyword evidence="2" id="KW-1185">Reference proteome</keyword>
<dbReference type="Proteomes" id="UP000266385">
    <property type="component" value="Unassembled WGS sequence"/>
</dbReference>
<accession>A0A399RAY2</accession>
<protein>
    <submittedName>
        <fullName evidence="1">DUF1489 family protein</fullName>
    </submittedName>
</protein>
<dbReference type="PIRSF" id="PIRSF032025">
    <property type="entry name" value="UCP032025"/>
    <property type="match status" value="1"/>
</dbReference>
<reference evidence="1 2" key="1">
    <citation type="submission" date="2018-08" db="EMBL/GenBank/DDBJ databases">
        <title>Henriciella mobilis sp. nov., isolated from seawater.</title>
        <authorList>
            <person name="Cheng H."/>
            <person name="Wu Y.-H."/>
            <person name="Xu X.-W."/>
            <person name="Guo L.-L."/>
        </authorList>
    </citation>
    <scope>NUCLEOTIDE SEQUENCE [LARGE SCALE GENOMIC DNA]</scope>
    <source>
        <strain evidence="1 2">JN25</strain>
    </source>
</reference>
<dbReference type="AlphaFoldDB" id="A0A399RAY2"/>
<comment type="caution">
    <text evidence="1">The sequence shown here is derived from an EMBL/GenBank/DDBJ whole genome shotgun (WGS) entry which is preliminary data.</text>
</comment>
<name>A0A399RAY2_9PROT</name>